<dbReference type="Pfam" id="PF00905">
    <property type="entry name" value="Transpeptidase"/>
    <property type="match status" value="1"/>
</dbReference>
<dbReference type="InterPro" id="IPR005311">
    <property type="entry name" value="PBP_dimer"/>
</dbReference>
<keyword evidence="6" id="KW-0131">Cell cycle</keyword>
<comment type="caution">
    <text evidence="6">The sequence shown here is derived from an EMBL/GenBank/DDBJ whole genome shotgun (WGS) entry which is preliminary data.</text>
</comment>
<organism evidence="6 7">
    <name type="scientific">Klugiella xanthotipulae</name>
    <dbReference type="NCBI Taxonomy" id="244735"/>
    <lineage>
        <taxon>Bacteria</taxon>
        <taxon>Bacillati</taxon>
        <taxon>Actinomycetota</taxon>
        <taxon>Actinomycetes</taxon>
        <taxon>Micrococcales</taxon>
        <taxon>Microbacteriaceae</taxon>
        <taxon>Klugiella</taxon>
    </lineage>
</organism>
<dbReference type="InterPro" id="IPR036138">
    <property type="entry name" value="PBP_dimer_sf"/>
</dbReference>
<dbReference type="InterPro" id="IPR050515">
    <property type="entry name" value="Beta-lactam/transpept"/>
</dbReference>
<evidence type="ECO:0000259" key="5">
    <source>
        <dbReference type="Pfam" id="PF03717"/>
    </source>
</evidence>
<dbReference type="GO" id="GO:0005886">
    <property type="term" value="C:plasma membrane"/>
    <property type="evidence" value="ECO:0007669"/>
    <property type="project" value="TreeGrafter"/>
</dbReference>
<dbReference type="SUPFAM" id="SSF56601">
    <property type="entry name" value="beta-lactamase/transpeptidase-like"/>
    <property type="match status" value="1"/>
</dbReference>
<comment type="subcellular location">
    <subcellularLocation>
        <location evidence="1">Membrane</location>
    </subcellularLocation>
</comment>
<keyword evidence="7" id="KW-1185">Reference proteome</keyword>
<dbReference type="AlphaFoldDB" id="A0A543HT91"/>
<reference evidence="6 7" key="1">
    <citation type="submission" date="2019-06" db="EMBL/GenBank/DDBJ databases">
        <title>Sequencing the genomes of 1000 actinobacteria strains.</title>
        <authorList>
            <person name="Klenk H.-P."/>
        </authorList>
    </citation>
    <scope>NUCLEOTIDE SEQUENCE [LARGE SCALE GENOMIC DNA]</scope>
    <source>
        <strain evidence="6 7">DSM 18031</strain>
    </source>
</reference>
<evidence type="ECO:0000256" key="3">
    <source>
        <dbReference type="ARBA" id="ARBA00023136"/>
    </source>
</evidence>
<accession>A0A543HT91</accession>
<evidence type="ECO:0000256" key="2">
    <source>
        <dbReference type="ARBA" id="ARBA00007171"/>
    </source>
</evidence>
<dbReference type="InterPro" id="IPR001460">
    <property type="entry name" value="PCN-bd_Tpept"/>
</dbReference>
<dbReference type="EMBL" id="VFPN01000003">
    <property type="protein sequence ID" value="TQM61479.1"/>
    <property type="molecule type" value="Genomic_DNA"/>
</dbReference>
<dbReference type="GO" id="GO:0071555">
    <property type="term" value="P:cell wall organization"/>
    <property type="evidence" value="ECO:0007669"/>
    <property type="project" value="TreeGrafter"/>
</dbReference>
<dbReference type="Gene3D" id="3.40.710.10">
    <property type="entry name" value="DD-peptidase/beta-lactamase superfamily"/>
    <property type="match status" value="1"/>
</dbReference>
<protein>
    <submittedName>
        <fullName evidence="6">Cell division protein FtsI (Penicillin-binding protein 3)</fullName>
    </submittedName>
</protein>
<dbReference type="Gene3D" id="3.30.450.330">
    <property type="match status" value="1"/>
</dbReference>
<comment type="similarity">
    <text evidence="2">Belongs to the transpeptidase family.</text>
</comment>
<dbReference type="InterPro" id="IPR012338">
    <property type="entry name" value="Beta-lactam/transpept-like"/>
</dbReference>
<dbReference type="GO" id="GO:0008658">
    <property type="term" value="F:penicillin binding"/>
    <property type="evidence" value="ECO:0007669"/>
    <property type="project" value="InterPro"/>
</dbReference>
<dbReference type="GO" id="GO:0051301">
    <property type="term" value="P:cell division"/>
    <property type="evidence" value="ECO:0007669"/>
    <property type="project" value="UniProtKB-KW"/>
</dbReference>
<evidence type="ECO:0000259" key="4">
    <source>
        <dbReference type="Pfam" id="PF00905"/>
    </source>
</evidence>
<evidence type="ECO:0000256" key="1">
    <source>
        <dbReference type="ARBA" id="ARBA00004370"/>
    </source>
</evidence>
<dbReference type="SUPFAM" id="SSF56519">
    <property type="entry name" value="Penicillin binding protein dimerisation domain"/>
    <property type="match status" value="1"/>
</dbReference>
<evidence type="ECO:0000313" key="6">
    <source>
        <dbReference type="EMBL" id="TQM61479.1"/>
    </source>
</evidence>
<dbReference type="PANTHER" id="PTHR30627">
    <property type="entry name" value="PEPTIDOGLYCAN D,D-TRANSPEPTIDASE"/>
    <property type="match status" value="1"/>
</dbReference>
<dbReference type="PANTHER" id="PTHR30627:SF1">
    <property type="entry name" value="PEPTIDOGLYCAN D,D-TRANSPEPTIDASE FTSI"/>
    <property type="match status" value="1"/>
</dbReference>
<sequence>MVAILSAVCMFVFRLVDIQIVQAPELNATSLDKRSVPLVTYGIRGDIVDEDGTVMATTDVRYDVQMSPKNVRTINRLEPGGVQTVKVTPAQQFAEIGSITGQKADEIEKIVSDALAENPKSDFAYVKRSVDLKTLKALKELGIPWLTFSQNASRIYPNGAVGGNLVGFVGTDNAPLAGVELSQNACLAETNGKETYERGADGVAIPGSTVKVEERVDGGTLQLTINKDLQWQTQQIVQRQKEATGAQWAVATVADTATGQLRAVGESNTVDPNNIKASAAEDLTSKAFLYGYEPGSTYKAITAAALIDTGTATPLTQVLVPGSYVAPNGAKFRDSWSHGDTRYTLTGILVDSSNVGISLLGHGLSDETRYDYLQKFGIGTPTNAGLASESSGILHPYQEWDPQTSYTTMFGQGVSSTIVQTTGAYLTFANGGKRMPLSIIDNCTYPDGTVTPYDAGDPVQVISPESAKTMTSMLEMLPQDSWLTDVIAIPGYRIAGKTGTAQQPDGQGGYMSTYIYSFAGYFPADNPKYVVVFSIAHPATADGARQAVIGFRDVAQATIKAYAVPPSTTPAETLPKHY</sequence>
<dbReference type="Pfam" id="PF03717">
    <property type="entry name" value="PBP_dimer"/>
    <property type="match status" value="1"/>
</dbReference>
<proteinExistence type="inferred from homology"/>
<evidence type="ECO:0000313" key="7">
    <source>
        <dbReference type="Proteomes" id="UP000318331"/>
    </source>
</evidence>
<feature type="domain" description="Penicillin-binding protein dimerisation" evidence="5">
    <location>
        <begin position="41"/>
        <end position="174"/>
    </location>
</feature>
<dbReference type="Proteomes" id="UP000318331">
    <property type="component" value="Unassembled WGS sequence"/>
</dbReference>
<keyword evidence="3" id="KW-0472">Membrane</keyword>
<name>A0A543HT91_9MICO</name>
<gene>
    <name evidence="6" type="ORF">FB466_2433</name>
</gene>
<dbReference type="Gene3D" id="3.90.1310.10">
    <property type="entry name" value="Penicillin-binding protein 2a (Domain 2)"/>
    <property type="match status" value="1"/>
</dbReference>
<keyword evidence="6" id="KW-0132">Cell division</keyword>
<feature type="domain" description="Penicillin-binding protein transpeptidase" evidence="4">
    <location>
        <begin position="250"/>
        <end position="547"/>
    </location>
</feature>